<keyword evidence="3" id="KW-0813">Transport</keyword>
<dbReference type="EMBL" id="CP067089">
    <property type="protein sequence ID" value="QQO09520.1"/>
    <property type="molecule type" value="Genomic_DNA"/>
</dbReference>
<dbReference type="SUPFAM" id="SSF53822">
    <property type="entry name" value="Periplasmic binding protein-like I"/>
    <property type="match status" value="1"/>
</dbReference>
<dbReference type="InterPro" id="IPR050957">
    <property type="entry name" value="BMP_lipoprotein"/>
</dbReference>
<evidence type="ECO:0000256" key="9">
    <source>
        <dbReference type="SAM" id="SignalP"/>
    </source>
</evidence>
<keyword evidence="5 9" id="KW-0732">Signal</keyword>
<dbReference type="Proteomes" id="UP000595917">
    <property type="component" value="Chromosome"/>
</dbReference>
<evidence type="ECO:0000256" key="6">
    <source>
        <dbReference type="ARBA" id="ARBA00023136"/>
    </source>
</evidence>
<dbReference type="AlphaFoldDB" id="A0A7T7XNB8"/>
<comment type="subcellular location">
    <subcellularLocation>
        <location evidence="1">Cell membrane</location>
        <topology evidence="1">Lipid-anchor</topology>
    </subcellularLocation>
</comment>
<organism evidence="11 12">
    <name type="scientific">Breznakiella homolactica</name>
    <dbReference type="NCBI Taxonomy" id="2798577"/>
    <lineage>
        <taxon>Bacteria</taxon>
        <taxon>Pseudomonadati</taxon>
        <taxon>Spirochaetota</taxon>
        <taxon>Spirochaetia</taxon>
        <taxon>Spirochaetales</taxon>
        <taxon>Breznakiellaceae</taxon>
        <taxon>Breznakiella</taxon>
    </lineage>
</organism>
<feature type="signal peptide" evidence="9">
    <location>
        <begin position="1"/>
        <end position="40"/>
    </location>
</feature>
<reference evidence="11" key="1">
    <citation type="submission" date="2021-01" db="EMBL/GenBank/DDBJ databases">
        <title>Description of Breznakiella homolactica.</title>
        <authorList>
            <person name="Song Y."/>
            <person name="Brune A."/>
        </authorList>
    </citation>
    <scope>NUCLEOTIDE SEQUENCE</scope>
    <source>
        <strain evidence="11">RmG30</strain>
    </source>
</reference>
<feature type="domain" description="ABC transporter substrate-binding protein PnrA-like" evidence="10">
    <location>
        <begin position="55"/>
        <end position="353"/>
    </location>
</feature>
<keyword evidence="12" id="KW-1185">Reference proteome</keyword>
<evidence type="ECO:0000313" key="11">
    <source>
        <dbReference type="EMBL" id="QQO09520.1"/>
    </source>
</evidence>
<evidence type="ECO:0000259" key="10">
    <source>
        <dbReference type="Pfam" id="PF02608"/>
    </source>
</evidence>
<dbReference type="KEGG" id="bhc:JFL75_00955"/>
<dbReference type="PANTHER" id="PTHR34296">
    <property type="entry name" value="TRANSCRIPTIONAL ACTIVATOR PROTEIN MED"/>
    <property type="match status" value="1"/>
</dbReference>
<accession>A0A7T7XNB8</accession>
<name>A0A7T7XNB8_9SPIR</name>
<proteinExistence type="inferred from homology"/>
<evidence type="ECO:0000256" key="8">
    <source>
        <dbReference type="ARBA" id="ARBA00023288"/>
    </source>
</evidence>
<comment type="similarity">
    <text evidence="2">Belongs to the BMP lipoprotein family.</text>
</comment>
<dbReference type="Gene3D" id="3.40.50.2300">
    <property type="match status" value="2"/>
</dbReference>
<evidence type="ECO:0000256" key="1">
    <source>
        <dbReference type="ARBA" id="ARBA00004193"/>
    </source>
</evidence>
<dbReference type="Pfam" id="PF02608">
    <property type="entry name" value="Bmp"/>
    <property type="match status" value="1"/>
</dbReference>
<evidence type="ECO:0000256" key="5">
    <source>
        <dbReference type="ARBA" id="ARBA00022729"/>
    </source>
</evidence>
<sequence>MLRIYPLFRRFPMGYHSKTKPAGFFIAAAFIFCSAAALFAGGGGDTGGKSSKEISIAVFVPGVMSGSPIYEMLAEGVRKAGSEEPGAAVTVIEGGFNQAEWEPKLTALAATGSYDLIVSSNPSLPALASSVSVKFPKQKFLLLDGEISGNPMIYTMRYNQREQAYVAGYLAAMVAQEGKTGVGKTSRIGLLAGQEYPAMNTIMLPAYLEAAKAIDPAFEVDFRVVGNWYDAGKGAELASDMIRNKSAVILCVAGGANEGAVQAAAETGAKVIWYDTNGYAVRPGTVVGSAILRQDKAAYEQTRRFLDGTLPFGTAEIVGMKEGYVDFVEDDPNYIAAVSPGIREKQAALLSRLRSGELDLGE</sequence>
<evidence type="ECO:0000256" key="3">
    <source>
        <dbReference type="ARBA" id="ARBA00022448"/>
    </source>
</evidence>
<keyword evidence="4" id="KW-1003">Cell membrane</keyword>
<evidence type="ECO:0000256" key="4">
    <source>
        <dbReference type="ARBA" id="ARBA00022475"/>
    </source>
</evidence>
<gene>
    <name evidence="11" type="ORF">JFL75_00955</name>
</gene>
<protein>
    <submittedName>
        <fullName evidence="11">BMP family ABC transporter substrate-binding protein</fullName>
    </submittedName>
</protein>
<dbReference type="InterPro" id="IPR003760">
    <property type="entry name" value="PnrA-like"/>
</dbReference>
<keyword evidence="8" id="KW-0449">Lipoprotein</keyword>
<feature type="chain" id="PRO_5031480134" evidence="9">
    <location>
        <begin position="41"/>
        <end position="362"/>
    </location>
</feature>
<dbReference type="GO" id="GO:0005886">
    <property type="term" value="C:plasma membrane"/>
    <property type="evidence" value="ECO:0007669"/>
    <property type="project" value="UniProtKB-SubCell"/>
</dbReference>
<dbReference type="InterPro" id="IPR028082">
    <property type="entry name" value="Peripla_BP_I"/>
</dbReference>
<dbReference type="PANTHER" id="PTHR34296:SF2">
    <property type="entry name" value="ABC TRANSPORTER GUANOSINE-BINDING PROTEIN NUPN"/>
    <property type="match status" value="1"/>
</dbReference>
<evidence type="ECO:0000256" key="7">
    <source>
        <dbReference type="ARBA" id="ARBA00023139"/>
    </source>
</evidence>
<keyword evidence="6" id="KW-0472">Membrane</keyword>
<keyword evidence="7" id="KW-0564">Palmitate</keyword>
<evidence type="ECO:0000256" key="2">
    <source>
        <dbReference type="ARBA" id="ARBA00008610"/>
    </source>
</evidence>
<evidence type="ECO:0000313" key="12">
    <source>
        <dbReference type="Proteomes" id="UP000595917"/>
    </source>
</evidence>